<evidence type="ECO:0000259" key="10">
    <source>
        <dbReference type="Pfam" id="PF21467"/>
    </source>
</evidence>
<dbReference type="Gene3D" id="3.20.20.80">
    <property type="entry name" value="Glycosidases"/>
    <property type="match status" value="1"/>
</dbReference>
<dbReference type="Pfam" id="PF21467">
    <property type="entry name" value="BetaGal_gal-bd"/>
    <property type="match status" value="1"/>
</dbReference>
<protein>
    <recommendedName>
        <fullName evidence="3">beta-galactosidase</fullName>
        <ecNumber evidence="3">3.2.1.23</ecNumber>
    </recommendedName>
</protein>
<evidence type="ECO:0000256" key="3">
    <source>
        <dbReference type="ARBA" id="ARBA00012756"/>
    </source>
</evidence>
<dbReference type="InterPro" id="IPR048913">
    <property type="entry name" value="BetaGal_gal-bd"/>
</dbReference>
<keyword evidence="4" id="KW-0732">Signal</keyword>
<evidence type="ECO:0000313" key="12">
    <source>
        <dbReference type="Proteomes" id="UP000239757"/>
    </source>
</evidence>
<dbReference type="InterPro" id="IPR041392">
    <property type="entry name" value="GHD"/>
</dbReference>
<evidence type="ECO:0000256" key="2">
    <source>
        <dbReference type="ARBA" id="ARBA00009809"/>
    </source>
</evidence>
<comment type="catalytic activity">
    <reaction evidence="1">
        <text>Hydrolysis of terminal non-reducing beta-D-galactose residues in beta-D-galactosides.</text>
        <dbReference type="EC" id="3.2.1.23"/>
    </reaction>
</comment>
<feature type="domain" description="Glycoside hydrolase 35 catalytic" evidence="8">
    <location>
        <begin position="10"/>
        <end position="79"/>
    </location>
</feature>
<reference evidence="11 12" key="1">
    <citation type="submission" date="2015-01" db="EMBL/GenBank/DDBJ databases">
        <title>Genome of allotetraploid Gossypium barbadense reveals genomic plasticity and fiber elongation in cotton evolution.</title>
        <authorList>
            <person name="Chen X."/>
            <person name="Liu X."/>
            <person name="Zhao B."/>
            <person name="Zheng H."/>
            <person name="Hu Y."/>
            <person name="Lu G."/>
            <person name="Yang C."/>
            <person name="Chen J."/>
            <person name="Shan C."/>
            <person name="Zhang L."/>
            <person name="Zhou Y."/>
            <person name="Wang L."/>
            <person name="Guo W."/>
            <person name="Bai Y."/>
            <person name="Ruan J."/>
            <person name="Shangguan X."/>
            <person name="Mao Y."/>
            <person name="Jiang J."/>
            <person name="Zhu Y."/>
            <person name="Lei J."/>
            <person name="Kang H."/>
            <person name="Chen S."/>
            <person name="He X."/>
            <person name="Wang R."/>
            <person name="Wang Y."/>
            <person name="Chen J."/>
            <person name="Wang L."/>
            <person name="Yu S."/>
            <person name="Wang B."/>
            <person name="Wei J."/>
            <person name="Song S."/>
            <person name="Lu X."/>
            <person name="Gao Z."/>
            <person name="Gu W."/>
            <person name="Deng X."/>
            <person name="Ma D."/>
            <person name="Wang S."/>
            <person name="Liang W."/>
            <person name="Fang L."/>
            <person name="Cai C."/>
            <person name="Zhu X."/>
            <person name="Zhou B."/>
            <person name="Zhang Y."/>
            <person name="Chen Z."/>
            <person name="Xu S."/>
            <person name="Zhu R."/>
            <person name="Wang S."/>
            <person name="Zhang T."/>
            <person name="Zhao G."/>
        </authorList>
    </citation>
    <scope>NUCLEOTIDE SEQUENCE [LARGE SCALE GENOMIC DNA]</scope>
    <source>
        <strain evidence="12">cv. Xinhai21</strain>
        <tissue evidence="11">Leaf</tissue>
    </source>
</reference>
<evidence type="ECO:0000259" key="8">
    <source>
        <dbReference type="Pfam" id="PF01301"/>
    </source>
</evidence>
<dbReference type="PRINTS" id="PR00742">
    <property type="entry name" value="GLHYDRLASE35"/>
</dbReference>
<dbReference type="Gene3D" id="2.60.120.260">
    <property type="entry name" value="Galactose-binding domain-like"/>
    <property type="match status" value="1"/>
</dbReference>
<accession>A0A2P5YI40</accession>
<dbReference type="GO" id="GO:0004565">
    <property type="term" value="F:beta-galactosidase activity"/>
    <property type="evidence" value="ECO:0007669"/>
    <property type="project" value="UniProtKB-EC"/>
</dbReference>
<dbReference type="SUPFAM" id="SSF51445">
    <property type="entry name" value="(Trans)glycosidases"/>
    <property type="match status" value="1"/>
</dbReference>
<organism evidence="11 12">
    <name type="scientific">Gossypium barbadense</name>
    <name type="common">Sea Island cotton</name>
    <name type="synonym">Hibiscus barbadensis</name>
    <dbReference type="NCBI Taxonomy" id="3634"/>
    <lineage>
        <taxon>Eukaryota</taxon>
        <taxon>Viridiplantae</taxon>
        <taxon>Streptophyta</taxon>
        <taxon>Embryophyta</taxon>
        <taxon>Tracheophyta</taxon>
        <taxon>Spermatophyta</taxon>
        <taxon>Magnoliopsida</taxon>
        <taxon>eudicotyledons</taxon>
        <taxon>Gunneridae</taxon>
        <taxon>Pentapetalae</taxon>
        <taxon>rosids</taxon>
        <taxon>malvids</taxon>
        <taxon>Malvales</taxon>
        <taxon>Malvaceae</taxon>
        <taxon>Malvoideae</taxon>
        <taxon>Gossypium</taxon>
    </lineage>
</organism>
<dbReference type="PANTHER" id="PTHR23421">
    <property type="entry name" value="BETA-GALACTOSIDASE RELATED"/>
    <property type="match status" value="1"/>
</dbReference>
<sequence>MEAFLYGCIRVSLRTKNDVFMNEMKNFTTLIVDMVKKEKLFASQRGNIILAQVENEYGNVMEPYGDDGKSYINCWRHAMVGIVMNTNQKTLIPLKCGLKIGLDELLVAHILPLHMTIMHLLMNMATIYQTKEKSSCFLSNTNTKIDANVNFGGISYFVPAWSISILPDCREEAYNTAKVSTQTSLMVKKLNKAEDEPSSLKWTWRPELIESASVQGRRDISVNKIVDQKDMANDVSDYLWYMTSIDVAKDDPMLNGTVTLGVNDTGHAFFGSPFKASEVQLDYQPHCQILLITEKEIPLLQAVSTPPQSKTDKPVIYSKDGNVTALIWGASPQSRSDRQKDRVETNPEQLAAASGKMGFKNSTNRKADIVVSDVYGGGRVCALIKSRRSCPYVSVRRPSLNEASVCFVIAPSCSLIAFPLALKTTRGVCYQGLPMNALCRGDLSVEDNVETGIDWIICSFNYGPMFDLVGAGITSPIELVLSKNIIKDLSSNKWTYKVGLNGISNKFFDTNCASKSSSNWVSDPIPVDRNFTWYKTTFKAPLGNKPVVVDLLGLGKGMAWVNGHSLGRYWPSYIANKKLCKTETCDYRGRYSDSKCVSKCSEPTQRWYHVPRSFLKDGENTLVLFEEFGGNPSAVQFQTVEIGSICINTHEGKEVKLSCQDRPISKIKFASFGSP</sequence>
<evidence type="ECO:0000256" key="4">
    <source>
        <dbReference type="ARBA" id="ARBA00022729"/>
    </source>
</evidence>
<comment type="similarity">
    <text evidence="2 7">Belongs to the glycosyl hydrolase 35 family.</text>
</comment>
<dbReference type="EC" id="3.2.1.23" evidence="3"/>
<evidence type="ECO:0000259" key="9">
    <source>
        <dbReference type="Pfam" id="PF17834"/>
    </source>
</evidence>
<dbReference type="InterPro" id="IPR017853">
    <property type="entry name" value="GH"/>
</dbReference>
<name>A0A2P5YI40_GOSBA</name>
<keyword evidence="5" id="KW-0378">Hydrolase</keyword>
<dbReference type="InterPro" id="IPR001944">
    <property type="entry name" value="Glycoside_Hdrlase_35"/>
</dbReference>
<dbReference type="InterPro" id="IPR008979">
    <property type="entry name" value="Galactose-bd-like_sf"/>
</dbReference>
<gene>
    <name evidence="11" type="ORF">GOBAR_AA05331</name>
</gene>
<feature type="domain" description="Beta-galactosidase beta-sandwich" evidence="9">
    <location>
        <begin position="125"/>
        <end position="179"/>
    </location>
</feature>
<evidence type="ECO:0000313" key="11">
    <source>
        <dbReference type="EMBL" id="PPS15259.1"/>
    </source>
</evidence>
<evidence type="ECO:0000256" key="7">
    <source>
        <dbReference type="RuleBase" id="RU003679"/>
    </source>
</evidence>
<evidence type="ECO:0000256" key="6">
    <source>
        <dbReference type="ARBA" id="ARBA00023295"/>
    </source>
</evidence>
<evidence type="ECO:0000256" key="5">
    <source>
        <dbReference type="ARBA" id="ARBA00022801"/>
    </source>
</evidence>
<keyword evidence="6" id="KW-0326">Glycosidase</keyword>
<dbReference type="EMBL" id="KZ663179">
    <property type="protein sequence ID" value="PPS15259.1"/>
    <property type="molecule type" value="Genomic_DNA"/>
</dbReference>
<dbReference type="GO" id="GO:0005975">
    <property type="term" value="P:carbohydrate metabolic process"/>
    <property type="evidence" value="ECO:0007669"/>
    <property type="project" value="InterPro"/>
</dbReference>
<feature type="domain" description="Beta-galactosidase galactose-binding" evidence="10">
    <location>
        <begin position="532"/>
        <end position="620"/>
    </location>
</feature>
<dbReference type="Pfam" id="PF17834">
    <property type="entry name" value="GHD"/>
    <property type="match status" value="1"/>
</dbReference>
<dbReference type="SUPFAM" id="SSF49785">
    <property type="entry name" value="Galactose-binding domain-like"/>
    <property type="match status" value="1"/>
</dbReference>
<evidence type="ECO:0000256" key="1">
    <source>
        <dbReference type="ARBA" id="ARBA00001412"/>
    </source>
</evidence>
<dbReference type="InterPro" id="IPR031330">
    <property type="entry name" value="Gly_Hdrlase_35_cat"/>
</dbReference>
<dbReference type="Proteomes" id="UP000239757">
    <property type="component" value="Unassembled WGS sequence"/>
</dbReference>
<dbReference type="Pfam" id="PF01301">
    <property type="entry name" value="Glyco_hydro_35"/>
    <property type="match status" value="1"/>
</dbReference>
<dbReference type="AlphaFoldDB" id="A0A2P5YI40"/>
<proteinExistence type="inferred from homology"/>
<dbReference type="OrthoDB" id="968238at2759"/>